<dbReference type="Proteomes" id="UP001273350">
    <property type="component" value="Unassembled WGS sequence"/>
</dbReference>
<evidence type="ECO:0000256" key="1">
    <source>
        <dbReference type="ARBA" id="ARBA00003989"/>
    </source>
</evidence>
<proteinExistence type="predicted"/>
<feature type="chain" id="PRO_5047376521" description="Curli production assembly/transport component CsgF" evidence="4">
    <location>
        <begin position="23"/>
        <end position="135"/>
    </location>
</feature>
<comment type="function">
    <text evidence="1">May be involved in the biogenesis of curli organelles.</text>
</comment>
<comment type="caution">
    <text evidence="5">The sequence shown here is derived from an EMBL/GenBank/DDBJ whole genome shotgun (WGS) entry which is preliminary data.</text>
</comment>
<protein>
    <recommendedName>
        <fullName evidence="2">Curli production assembly/transport component CsgF</fullName>
    </recommendedName>
</protein>
<accession>A0ABU4R823</accession>
<name>A0ABU4R823_9FLAO</name>
<dbReference type="RefSeq" id="WP_230005112.1">
    <property type="nucleotide sequence ID" value="NZ_CP087134.1"/>
</dbReference>
<dbReference type="InterPro" id="IPR018893">
    <property type="entry name" value="T8SS_CsgF"/>
</dbReference>
<gene>
    <name evidence="5" type="ORF">SGQ83_03390</name>
</gene>
<dbReference type="Pfam" id="PF10614">
    <property type="entry name" value="CsgF"/>
    <property type="match status" value="1"/>
</dbReference>
<organism evidence="5 6">
    <name type="scientific">Flavobacterium cupriresistens</name>
    <dbReference type="NCBI Taxonomy" id="2893885"/>
    <lineage>
        <taxon>Bacteria</taxon>
        <taxon>Pseudomonadati</taxon>
        <taxon>Bacteroidota</taxon>
        <taxon>Flavobacteriia</taxon>
        <taxon>Flavobacteriales</taxon>
        <taxon>Flavobacteriaceae</taxon>
        <taxon>Flavobacterium</taxon>
    </lineage>
</organism>
<feature type="signal peptide" evidence="4">
    <location>
        <begin position="1"/>
        <end position="22"/>
    </location>
</feature>
<evidence type="ECO:0000313" key="5">
    <source>
        <dbReference type="EMBL" id="MDX6188381.1"/>
    </source>
</evidence>
<sequence length="135" mass="14945">MKFILTTAIVVFLIPLSIRAQALVYKPVNPAFGGDTFNYQWLLSSAEAQNKQKDKTVDTTPQTDLERFKANLNSQLLSQISSTLYKQQFGTDGIKEGSYTFGSFSIDVYPSADGLTLNILDTNTGEQTQVIIPNQ</sequence>
<evidence type="ECO:0000256" key="4">
    <source>
        <dbReference type="SAM" id="SignalP"/>
    </source>
</evidence>
<evidence type="ECO:0000256" key="3">
    <source>
        <dbReference type="ARBA" id="ARBA00022729"/>
    </source>
</evidence>
<reference evidence="5 6" key="1">
    <citation type="submission" date="2023-11" db="EMBL/GenBank/DDBJ databases">
        <title>Unpublished Manusciprt.</title>
        <authorList>
            <person name="Saticioglu I.B."/>
            <person name="Ay H."/>
            <person name="Ajmi N."/>
            <person name="Altun S."/>
            <person name="Duman M."/>
        </authorList>
    </citation>
    <scope>NUCLEOTIDE SEQUENCE [LARGE SCALE GENOMIC DNA]</scope>
    <source>
        <strain evidence="5 6">Fl-318</strain>
    </source>
</reference>
<keyword evidence="6" id="KW-1185">Reference proteome</keyword>
<dbReference type="EMBL" id="JAWXVI010000002">
    <property type="protein sequence ID" value="MDX6188381.1"/>
    <property type="molecule type" value="Genomic_DNA"/>
</dbReference>
<evidence type="ECO:0000256" key="2">
    <source>
        <dbReference type="ARBA" id="ARBA00014031"/>
    </source>
</evidence>
<keyword evidence="3 4" id="KW-0732">Signal</keyword>
<evidence type="ECO:0000313" key="6">
    <source>
        <dbReference type="Proteomes" id="UP001273350"/>
    </source>
</evidence>